<evidence type="ECO:0000313" key="2">
    <source>
        <dbReference type="Proteomes" id="UP000199533"/>
    </source>
</evidence>
<gene>
    <name evidence="1" type="ORF">SAMN05216302_100893</name>
</gene>
<evidence type="ECO:0000313" key="1">
    <source>
        <dbReference type="EMBL" id="SFK53166.1"/>
    </source>
</evidence>
<dbReference type="Proteomes" id="UP000199533">
    <property type="component" value="Unassembled WGS sequence"/>
</dbReference>
<dbReference type="RefSeq" id="WP_090698496.1">
    <property type="nucleotide sequence ID" value="NZ_FOSP01000008.1"/>
</dbReference>
<dbReference type="OrthoDB" id="8547721at2"/>
<name>A0A1I4ABJ5_9PROT</name>
<accession>A0A1I4ABJ5</accession>
<reference evidence="2" key="1">
    <citation type="submission" date="2016-10" db="EMBL/GenBank/DDBJ databases">
        <authorList>
            <person name="Varghese N."/>
            <person name="Submissions S."/>
        </authorList>
    </citation>
    <scope>NUCLEOTIDE SEQUENCE [LARGE SCALE GENOMIC DNA]</scope>
    <source>
        <strain evidence="2">Nm69</strain>
    </source>
</reference>
<organism evidence="1 2">
    <name type="scientific">Nitrosomonas aestuarii</name>
    <dbReference type="NCBI Taxonomy" id="52441"/>
    <lineage>
        <taxon>Bacteria</taxon>
        <taxon>Pseudomonadati</taxon>
        <taxon>Pseudomonadota</taxon>
        <taxon>Betaproteobacteria</taxon>
        <taxon>Nitrosomonadales</taxon>
        <taxon>Nitrosomonadaceae</taxon>
        <taxon>Nitrosomonas</taxon>
    </lineage>
</organism>
<sequence>MIKFIVASHLFFYAATNTIADTIYQWSDPWGQIQYSKTPVPGAMVSDLTKLPEALETTEQQKQEAMVRKLQELRQKNLQRIQQQGIQERSKAQALETKNHCNHLRNLMTDIQLYNLWQNSIYGASLFTGYYGHLQYDLSKEIHSKCR</sequence>
<keyword evidence="2" id="KW-1185">Reference proteome</keyword>
<protein>
    <recommendedName>
        <fullName evidence="3">DUF4124 domain-containing protein</fullName>
    </recommendedName>
</protein>
<proteinExistence type="predicted"/>
<dbReference type="EMBL" id="FOSP01000008">
    <property type="protein sequence ID" value="SFK53166.1"/>
    <property type="molecule type" value="Genomic_DNA"/>
</dbReference>
<dbReference type="AlphaFoldDB" id="A0A1I4ABJ5"/>
<evidence type="ECO:0008006" key="3">
    <source>
        <dbReference type="Google" id="ProtNLM"/>
    </source>
</evidence>